<feature type="binding site" evidence="9">
    <location>
        <position position="212"/>
    </location>
    <ligand>
        <name>ATP</name>
        <dbReference type="ChEBI" id="CHEBI:30616"/>
    </ligand>
</feature>
<feature type="domain" description="Protein kinase" evidence="10">
    <location>
        <begin position="183"/>
        <end position="479"/>
    </location>
</feature>
<keyword evidence="4 9" id="KW-0547">Nucleotide-binding</keyword>
<protein>
    <recommendedName>
        <fullName evidence="1">non-specific serine/threonine protein kinase</fullName>
        <ecNumber evidence="1">2.7.11.1</ecNumber>
    </recommendedName>
</protein>
<evidence type="ECO:0000256" key="2">
    <source>
        <dbReference type="ARBA" id="ARBA00022527"/>
    </source>
</evidence>
<evidence type="ECO:0000259" key="11">
    <source>
        <dbReference type="PROSITE" id="PS51285"/>
    </source>
</evidence>
<keyword evidence="5" id="KW-0418">Kinase</keyword>
<dbReference type="PANTHER" id="PTHR24356">
    <property type="entry name" value="SERINE/THREONINE-PROTEIN KINASE"/>
    <property type="match status" value="1"/>
</dbReference>
<dbReference type="SMART" id="SM00220">
    <property type="entry name" value="S_TKc"/>
    <property type="match status" value="1"/>
</dbReference>
<dbReference type="InterPro" id="IPR011009">
    <property type="entry name" value="Kinase-like_dom_sf"/>
</dbReference>
<evidence type="ECO:0000256" key="1">
    <source>
        <dbReference type="ARBA" id="ARBA00012513"/>
    </source>
</evidence>
<evidence type="ECO:0000313" key="12">
    <source>
        <dbReference type="EMBL" id="KAG5164859.1"/>
    </source>
</evidence>
<keyword evidence="3" id="KW-0808">Transferase</keyword>
<dbReference type="Gene3D" id="1.10.510.10">
    <property type="entry name" value="Transferase(Phosphotransferase) domain 1"/>
    <property type="match status" value="1"/>
</dbReference>
<evidence type="ECO:0000256" key="9">
    <source>
        <dbReference type="PROSITE-ProRule" id="PRU10141"/>
    </source>
</evidence>
<accession>A0A8H7XS75</accession>
<keyword evidence="6 9" id="KW-0067">ATP-binding</keyword>
<dbReference type="InterPro" id="IPR000719">
    <property type="entry name" value="Prot_kinase_dom"/>
</dbReference>
<sequence>MFRSCISAKHHTRTTDVETRMPRARPLSKFRASISGLFVKGTEIGTVNETSTALQAFDRPPHSQHVINITAIIDAEVLKGLQEIFEALHDPSILDARRHQRYNLNPLVISVFAETPIPNIVDILRPRCRRTQTIYEIPALTLLTSSLDSTAQTPVPAITQSESKALVPATITHEPRVMKTSDFQIIRYLGEGTSGKVYYVKDQISKAKVALKVVSKARKNDYTLSIVLLEREISEKLSDSPWFVKLWASWHDDTNLYIAMTAYPTDLDSEMIRCNVIEPQRARFYMAEIIIALTELHSRGIIHRDIKSPNILIDREGHIVLADFGLSKDFGEKPTIAERIYQPYWPYLRDENATSETEPRDPEELFFVAWDYRGSELEMAPEVHLRQPYSFGVDFWSAAVVLFWMLTGRPPFYDYEEEYEDEGEEDVKPLACKIAEDPLYWDPNDNVDEDTIDFLERMLAKNPKKRLMISYEMPNHPYFAGINWTLMEERKVPPPWVPQSEISHVYEPTTPNFEPGIPYKDEESDPYPEFNYISEEARTRFSTYDVNDDSEDDSDGSFDTVSDVEIMRMGSYEDLLFGRESSSAPTTPDRCGHDLQVDKEKTGSLVDTALHNPGWDVTIITPPSTRPCGPGPKLWLKPQDFAKLSTIIAPPALPAISSPPVSAHFSLETPTLNISVKLCMSTPSQDCVQDSTVALPCQPLPQDKPSSHGSGIFSRLRSWLTSLWAPTGNRS</sequence>
<dbReference type="Pfam" id="PF00069">
    <property type="entry name" value="Pkinase"/>
    <property type="match status" value="1"/>
</dbReference>
<organism evidence="12">
    <name type="scientific">Psilocybe cubensis</name>
    <name type="common">Psychedelic mushroom</name>
    <name type="synonym">Stropharia cubensis</name>
    <dbReference type="NCBI Taxonomy" id="181762"/>
    <lineage>
        <taxon>Eukaryota</taxon>
        <taxon>Fungi</taxon>
        <taxon>Dikarya</taxon>
        <taxon>Basidiomycota</taxon>
        <taxon>Agaricomycotina</taxon>
        <taxon>Agaricomycetes</taxon>
        <taxon>Agaricomycetidae</taxon>
        <taxon>Agaricales</taxon>
        <taxon>Agaricineae</taxon>
        <taxon>Strophariaceae</taxon>
        <taxon>Psilocybe</taxon>
    </lineage>
</organism>
<name>A0A8H7XS75_PSICU</name>
<dbReference type="PROSITE" id="PS00108">
    <property type="entry name" value="PROTEIN_KINASE_ST"/>
    <property type="match status" value="1"/>
</dbReference>
<comment type="catalytic activity">
    <reaction evidence="7">
        <text>L-threonyl-[protein] + ATP = O-phospho-L-threonyl-[protein] + ADP + H(+)</text>
        <dbReference type="Rhea" id="RHEA:46608"/>
        <dbReference type="Rhea" id="RHEA-COMP:11060"/>
        <dbReference type="Rhea" id="RHEA-COMP:11605"/>
        <dbReference type="ChEBI" id="CHEBI:15378"/>
        <dbReference type="ChEBI" id="CHEBI:30013"/>
        <dbReference type="ChEBI" id="CHEBI:30616"/>
        <dbReference type="ChEBI" id="CHEBI:61977"/>
        <dbReference type="ChEBI" id="CHEBI:456216"/>
        <dbReference type="EC" id="2.7.11.1"/>
    </reaction>
</comment>
<dbReference type="InterPro" id="IPR000961">
    <property type="entry name" value="AGC-kinase_C"/>
</dbReference>
<gene>
    <name evidence="12" type="ORF">JR316_010504</name>
</gene>
<dbReference type="OrthoDB" id="68483at2759"/>
<keyword evidence="2" id="KW-0723">Serine/threonine-protein kinase</keyword>
<dbReference type="AlphaFoldDB" id="A0A8H7XS75"/>
<evidence type="ECO:0000256" key="4">
    <source>
        <dbReference type="ARBA" id="ARBA00022741"/>
    </source>
</evidence>
<dbReference type="PANTHER" id="PTHR24356:SF1">
    <property type="entry name" value="SERINE_THREONINE-PROTEIN KINASE GREATWALL"/>
    <property type="match status" value="1"/>
</dbReference>
<evidence type="ECO:0000256" key="8">
    <source>
        <dbReference type="ARBA" id="ARBA00048679"/>
    </source>
</evidence>
<dbReference type="GO" id="GO:0005524">
    <property type="term" value="F:ATP binding"/>
    <property type="evidence" value="ECO:0007669"/>
    <property type="project" value="UniProtKB-UniRule"/>
</dbReference>
<dbReference type="GO" id="GO:0004674">
    <property type="term" value="F:protein serine/threonine kinase activity"/>
    <property type="evidence" value="ECO:0007669"/>
    <property type="project" value="UniProtKB-KW"/>
</dbReference>
<dbReference type="SUPFAM" id="SSF56112">
    <property type="entry name" value="Protein kinase-like (PK-like)"/>
    <property type="match status" value="1"/>
</dbReference>
<evidence type="ECO:0000259" key="10">
    <source>
        <dbReference type="PROSITE" id="PS50011"/>
    </source>
</evidence>
<comment type="catalytic activity">
    <reaction evidence="8">
        <text>L-seryl-[protein] + ATP = O-phospho-L-seryl-[protein] + ADP + H(+)</text>
        <dbReference type="Rhea" id="RHEA:17989"/>
        <dbReference type="Rhea" id="RHEA-COMP:9863"/>
        <dbReference type="Rhea" id="RHEA-COMP:11604"/>
        <dbReference type="ChEBI" id="CHEBI:15378"/>
        <dbReference type="ChEBI" id="CHEBI:29999"/>
        <dbReference type="ChEBI" id="CHEBI:30616"/>
        <dbReference type="ChEBI" id="CHEBI:83421"/>
        <dbReference type="ChEBI" id="CHEBI:456216"/>
        <dbReference type="EC" id="2.7.11.1"/>
    </reaction>
</comment>
<dbReference type="PROSITE" id="PS51285">
    <property type="entry name" value="AGC_KINASE_CTER"/>
    <property type="match status" value="1"/>
</dbReference>
<dbReference type="PROSITE" id="PS00107">
    <property type="entry name" value="PROTEIN_KINASE_ATP"/>
    <property type="match status" value="1"/>
</dbReference>
<proteinExistence type="predicted"/>
<reference evidence="12" key="1">
    <citation type="submission" date="2021-02" db="EMBL/GenBank/DDBJ databases">
        <title>Psilocybe cubensis genome.</title>
        <authorList>
            <person name="Mckernan K.J."/>
            <person name="Crawford S."/>
            <person name="Trippe A."/>
            <person name="Kane L.T."/>
            <person name="Mclaughlin S."/>
        </authorList>
    </citation>
    <scope>NUCLEOTIDE SEQUENCE [LARGE SCALE GENOMIC DNA]</scope>
    <source>
        <strain evidence="12">MGC-MH-2018</strain>
    </source>
</reference>
<evidence type="ECO:0000256" key="5">
    <source>
        <dbReference type="ARBA" id="ARBA00022777"/>
    </source>
</evidence>
<evidence type="ECO:0000256" key="6">
    <source>
        <dbReference type="ARBA" id="ARBA00022840"/>
    </source>
</evidence>
<dbReference type="Gene3D" id="3.30.200.20">
    <property type="entry name" value="Phosphorylase Kinase, domain 1"/>
    <property type="match status" value="1"/>
</dbReference>
<comment type="caution">
    <text evidence="12">The sequence shown here is derived from an EMBL/GenBank/DDBJ whole genome shotgun (WGS) entry which is preliminary data.</text>
</comment>
<dbReference type="InterPro" id="IPR008271">
    <property type="entry name" value="Ser/Thr_kinase_AS"/>
</dbReference>
<dbReference type="EMBL" id="JAFIQS010000011">
    <property type="protein sequence ID" value="KAG5164859.1"/>
    <property type="molecule type" value="Genomic_DNA"/>
</dbReference>
<evidence type="ECO:0000256" key="7">
    <source>
        <dbReference type="ARBA" id="ARBA00047899"/>
    </source>
</evidence>
<dbReference type="InterPro" id="IPR050236">
    <property type="entry name" value="Ser_Thr_kinase_AGC"/>
</dbReference>
<dbReference type="InterPro" id="IPR017441">
    <property type="entry name" value="Protein_kinase_ATP_BS"/>
</dbReference>
<dbReference type="EC" id="2.7.11.1" evidence="1"/>
<dbReference type="PROSITE" id="PS50011">
    <property type="entry name" value="PROTEIN_KINASE_DOM"/>
    <property type="match status" value="1"/>
</dbReference>
<evidence type="ECO:0000256" key="3">
    <source>
        <dbReference type="ARBA" id="ARBA00022679"/>
    </source>
</evidence>
<feature type="domain" description="AGC-kinase C-terminal" evidence="11">
    <location>
        <begin position="480"/>
        <end position="542"/>
    </location>
</feature>